<keyword evidence="3" id="KW-0732">Signal</keyword>
<reference evidence="4" key="1">
    <citation type="submission" date="2022-06" db="EMBL/GenBank/DDBJ databases">
        <title>Genome sequence of Phormidium yuhuli AB48 isolated from an industrial photobioreactor environment.</title>
        <authorList>
            <person name="Qiu Y."/>
            <person name="Noonan A.J.C."/>
            <person name="Dofher K."/>
            <person name="Koch M."/>
            <person name="Kieft B."/>
            <person name="Lin X."/>
            <person name="Ziels R.M."/>
            <person name="Hallam S.J."/>
        </authorList>
    </citation>
    <scope>NUCLEOTIDE SEQUENCE</scope>
    <source>
        <strain evidence="4">AB48</strain>
    </source>
</reference>
<sequence length="326" mass="36736">MKTALRLATLSTLALTTFGATFTPQPTQAALFGEQAVEQQNFIAIAAPVGNTGRHQLLVIEQQSNRRDCWAENGSRVEPLLLNFDFTGICGRFTDSNGYSIRAGGEDLGMQYRLQVVRQGDDLVLRGVTSRPNQPTLELGRAPYSNDFVRIGLNDGWDFSKRTYQGRTLGHVYLSNQLNLSALANNSDTVAEGPSTPPEDNKPSQPSEPSQDQDWRDEIELTQDQQREITQIRQSYLAQNGRLESQLNQAREELQEMMIGDASARQVRRQRNQVETLRRQMRDNEFASMMDLRQVMSAEQRVAFAQVMDLDGDLVDADHIITMLLR</sequence>
<evidence type="ECO:0000313" key="5">
    <source>
        <dbReference type="Proteomes" id="UP001056708"/>
    </source>
</evidence>
<gene>
    <name evidence="4" type="ORF">NEA10_12160</name>
</gene>
<evidence type="ECO:0000256" key="2">
    <source>
        <dbReference type="SAM" id="MobiDB-lite"/>
    </source>
</evidence>
<dbReference type="RefSeq" id="WP_252660523.1">
    <property type="nucleotide sequence ID" value="NZ_CP098611.1"/>
</dbReference>
<keyword evidence="1" id="KW-0175">Coiled coil</keyword>
<accession>A0ABY5AL29</accession>
<dbReference type="InterPro" id="IPR012899">
    <property type="entry name" value="LTXXQ"/>
</dbReference>
<dbReference type="Pfam" id="PF12565">
    <property type="entry name" value="DUF3747"/>
    <property type="match status" value="1"/>
</dbReference>
<feature type="chain" id="PRO_5047076033" evidence="3">
    <location>
        <begin position="30"/>
        <end position="326"/>
    </location>
</feature>
<dbReference type="Proteomes" id="UP001056708">
    <property type="component" value="Chromosome"/>
</dbReference>
<evidence type="ECO:0000256" key="3">
    <source>
        <dbReference type="SAM" id="SignalP"/>
    </source>
</evidence>
<evidence type="ECO:0000256" key="1">
    <source>
        <dbReference type="SAM" id="Coils"/>
    </source>
</evidence>
<feature type="signal peptide" evidence="3">
    <location>
        <begin position="1"/>
        <end position="29"/>
    </location>
</feature>
<keyword evidence="5" id="KW-1185">Reference proteome</keyword>
<dbReference type="EMBL" id="CP098611">
    <property type="protein sequence ID" value="USR89633.1"/>
    <property type="molecule type" value="Genomic_DNA"/>
</dbReference>
<feature type="region of interest" description="Disordered" evidence="2">
    <location>
        <begin position="187"/>
        <end position="214"/>
    </location>
</feature>
<dbReference type="InterPro" id="IPR022222">
    <property type="entry name" value="DUF3747"/>
</dbReference>
<proteinExistence type="predicted"/>
<organism evidence="4 5">
    <name type="scientific">Phormidium yuhuli AB48</name>
    <dbReference type="NCBI Taxonomy" id="2940671"/>
    <lineage>
        <taxon>Bacteria</taxon>
        <taxon>Bacillati</taxon>
        <taxon>Cyanobacteriota</taxon>
        <taxon>Cyanophyceae</taxon>
        <taxon>Oscillatoriophycideae</taxon>
        <taxon>Oscillatoriales</taxon>
        <taxon>Oscillatoriaceae</taxon>
        <taxon>Phormidium</taxon>
        <taxon>Phormidium yuhuli</taxon>
    </lineage>
</organism>
<evidence type="ECO:0000313" key="4">
    <source>
        <dbReference type="EMBL" id="USR89633.1"/>
    </source>
</evidence>
<dbReference type="Pfam" id="PF07813">
    <property type="entry name" value="LTXXQ"/>
    <property type="match status" value="1"/>
</dbReference>
<protein>
    <submittedName>
        <fullName evidence="4">DUF3747 domain-containing protein</fullName>
    </submittedName>
</protein>
<name>A0ABY5AL29_9CYAN</name>
<feature type="compositionally biased region" description="Polar residues" evidence="2">
    <location>
        <begin position="203"/>
        <end position="212"/>
    </location>
</feature>
<dbReference type="Gene3D" id="1.20.120.1490">
    <property type="match status" value="1"/>
</dbReference>
<feature type="coiled-coil region" evidence="1">
    <location>
        <begin position="233"/>
        <end position="284"/>
    </location>
</feature>